<dbReference type="RefSeq" id="XP_642753.1">
    <property type="nucleotide sequence ID" value="XM_637661.1"/>
</dbReference>
<keyword evidence="8" id="KW-1185">Reference proteome</keyword>
<dbReference type="Pfam" id="PF00291">
    <property type="entry name" value="PALP"/>
    <property type="match status" value="1"/>
</dbReference>
<dbReference type="OMA" id="IASTIVH"/>
<accession>Q54ZW3</accession>
<dbReference type="GeneID" id="8620943"/>
<dbReference type="GO" id="GO:0004794">
    <property type="term" value="F:threonine deaminase activity"/>
    <property type="evidence" value="ECO:0000250"/>
    <property type="project" value="dictyBase"/>
</dbReference>
<comment type="cofactor">
    <cofactor evidence="1">
        <name>pyridoxal 5'-phosphate</name>
        <dbReference type="ChEBI" id="CHEBI:597326"/>
    </cofactor>
</comment>
<dbReference type="GO" id="GO:0005509">
    <property type="term" value="F:calcium ion binding"/>
    <property type="evidence" value="ECO:0007669"/>
    <property type="project" value="InterPro"/>
</dbReference>
<evidence type="ECO:0000313" key="8">
    <source>
        <dbReference type="Proteomes" id="UP000002195"/>
    </source>
</evidence>
<dbReference type="STRING" id="44689.Q86AP7"/>
<dbReference type="CDD" id="cd01562">
    <property type="entry name" value="Thr-dehyd"/>
    <property type="match status" value="1"/>
</dbReference>
<dbReference type="InterPro" id="IPR002048">
    <property type="entry name" value="EF_hand_dom"/>
</dbReference>
<dbReference type="GO" id="GO:0006565">
    <property type="term" value="P:L-serine catabolic process"/>
    <property type="evidence" value="ECO:0000318"/>
    <property type="project" value="GO_Central"/>
</dbReference>
<dbReference type="PaxDb" id="44689-DDB0230210"/>
<dbReference type="AlphaFoldDB" id="Q86AP7"/>
<dbReference type="InterPro" id="IPR050147">
    <property type="entry name" value="Ser/Thr_Dehydratase"/>
</dbReference>
<evidence type="ECO:0000256" key="2">
    <source>
        <dbReference type="ARBA" id="ARBA00010869"/>
    </source>
</evidence>
<dbReference type="VEuPathDB" id="AmoebaDB:DDB_G0277245"/>
<comment type="similarity">
    <text evidence="2">Belongs to the serine/threonine dehydratase family.</text>
</comment>
<feature type="region of interest" description="Disordered" evidence="5">
    <location>
        <begin position="663"/>
        <end position="695"/>
    </location>
</feature>
<accession>Q86AP7</accession>
<dbReference type="HOGENOM" id="CLU_273903_0_0_1"/>
<dbReference type="KEGG" id="ddi:DDB_G0277245"/>
<proteinExistence type="inferred from homology"/>
<dbReference type="InterPro" id="IPR036052">
    <property type="entry name" value="TrpB-like_PALP_sf"/>
</dbReference>
<feature type="domain" description="EF-hand" evidence="6">
    <location>
        <begin position="369"/>
        <end position="404"/>
    </location>
</feature>
<evidence type="ECO:0000256" key="1">
    <source>
        <dbReference type="ARBA" id="ARBA00001933"/>
    </source>
</evidence>
<keyword evidence="3" id="KW-0663">Pyridoxal phosphate</keyword>
<keyword evidence="4" id="KW-0456">Lyase</keyword>
<evidence type="ECO:0000313" key="7">
    <source>
        <dbReference type="EMBL" id="EAL68808.1"/>
    </source>
</evidence>
<dbReference type="GO" id="GO:0009082">
    <property type="term" value="P:branched-chain amino acid biosynthetic process"/>
    <property type="evidence" value="ECO:0000250"/>
    <property type="project" value="dictyBase"/>
</dbReference>
<protein>
    <submittedName>
        <fullName evidence="7">Threonine ammonia-lyase</fullName>
    </submittedName>
</protein>
<dbReference type="eggNOG" id="KOG1250">
    <property type="taxonomic scope" value="Eukaryota"/>
</dbReference>
<dbReference type="GO" id="GO:0003941">
    <property type="term" value="F:L-serine ammonia-lyase activity"/>
    <property type="evidence" value="ECO:0000318"/>
    <property type="project" value="GO_Central"/>
</dbReference>
<feature type="compositionally biased region" description="Low complexity" evidence="5">
    <location>
        <begin position="52"/>
        <end position="68"/>
    </location>
</feature>
<feature type="region of interest" description="Disordered" evidence="5">
    <location>
        <begin position="1"/>
        <end position="68"/>
    </location>
</feature>
<reference evidence="7 8" key="1">
    <citation type="journal article" date="2005" name="Nature">
        <title>The genome of the social amoeba Dictyostelium discoideum.</title>
        <authorList>
            <consortium name="The Dictyostelium discoideum Sequencing Consortium"/>
            <person name="Eichinger L."/>
            <person name="Pachebat J.A."/>
            <person name="Glockner G."/>
            <person name="Rajandream M.A."/>
            <person name="Sucgang R."/>
            <person name="Berriman M."/>
            <person name="Song J."/>
            <person name="Olsen R."/>
            <person name="Szafranski K."/>
            <person name="Xu Q."/>
            <person name="Tunggal B."/>
            <person name="Kummerfeld S."/>
            <person name="Madera M."/>
            <person name="Konfortov B.A."/>
            <person name="Rivero F."/>
            <person name="Bankier A.T."/>
            <person name="Lehmann R."/>
            <person name="Hamlin N."/>
            <person name="Davies R."/>
            <person name="Gaudet P."/>
            <person name="Fey P."/>
            <person name="Pilcher K."/>
            <person name="Chen G."/>
            <person name="Saunders D."/>
            <person name="Sodergren E."/>
            <person name="Davis P."/>
            <person name="Kerhornou A."/>
            <person name="Nie X."/>
            <person name="Hall N."/>
            <person name="Anjard C."/>
            <person name="Hemphill L."/>
            <person name="Bason N."/>
            <person name="Farbrother P."/>
            <person name="Desany B."/>
            <person name="Just E."/>
            <person name="Morio T."/>
            <person name="Rost R."/>
            <person name="Churcher C."/>
            <person name="Cooper J."/>
            <person name="Haydock S."/>
            <person name="van Driessche N."/>
            <person name="Cronin A."/>
            <person name="Goodhead I."/>
            <person name="Muzny D."/>
            <person name="Mourier T."/>
            <person name="Pain A."/>
            <person name="Lu M."/>
            <person name="Harper D."/>
            <person name="Lindsay R."/>
            <person name="Hauser H."/>
            <person name="James K."/>
            <person name="Quiles M."/>
            <person name="Madan Babu M."/>
            <person name="Saito T."/>
            <person name="Buchrieser C."/>
            <person name="Wardroper A."/>
            <person name="Felder M."/>
            <person name="Thangavelu M."/>
            <person name="Johnson D."/>
            <person name="Knights A."/>
            <person name="Loulseged H."/>
            <person name="Mungall K."/>
            <person name="Oliver K."/>
            <person name="Price C."/>
            <person name="Quail M.A."/>
            <person name="Urushihara H."/>
            <person name="Hernandez J."/>
            <person name="Rabbinowitsch E."/>
            <person name="Steffen D."/>
            <person name="Sanders M."/>
            <person name="Ma J."/>
            <person name="Kohara Y."/>
            <person name="Sharp S."/>
            <person name="Simmonds M."/>
            <person name="Spiegler S."/>
            <person name="Tivey A."/>
            <person name="Sugano S."/>
            <person name="White B."/>
            <person name="Walker D."/>
            <person name="Woodward J."/>
            <person name="Winckler T."/>
            <person name="Tanaka Y."/>
            <person name="Shaulsky G."/>
            <person name="Schleicher M."/>
            <person name="Weinstock G."/>
            <person name="Rosenthal A."/>
            <person name="Cox E.C."/>
            <person name="Chisholm R.L."/>
            <person name="Gibbs R."/>
            <person name="Loomis W.F."/>
            <person name="Platzer M."/>
            <person name="Kay R.R."/>
            <person name="Williams J."/>
            <person name="Dear P.H."/>
            <person name="Noegel A.A."/>
            <person name="Barrell B."/>
            <person name="Kuspa A."/>
        </authorList>
    </citation>
    <scope>NUCLEOTIDE SEQUENCE [LARGE SCALE GENOMIC DNA]</scope>
    <source>
        <strain evidence="7 8">AX4</strain>
    </source>
</reference>
<dbReference type="PANTHER" id="PTHR48078:SF19">
    <property type="entry name" value="ACT DOMAIN-CONTAINING PROTEIN"/>
    <property type="match status" value="1"/>
</dbReference>
<dbReference type="FunFam" id="3.40.50.1100:FF:000005">
    <property type="entry name" value="Threonine dehydratase catabolic"/>
    <property type="match status" value="1"/>
</dbReference>
<gene>
    <name evidence="7" type="ORF">DDB_G0277245</name>
</gene>
<sequence>MAKKHSREETITSPSPSGNTTTTSTTSPTSTTPTKEKRTKISNGNNKEKETNSNNNINTSNTNILNGSVNSLNNSSTNLFTTHQNNPVKNLKGFDDIGEGILRFEGSKEIDFIGSVKRVHSMMKDYLKKTPQYDYELLSQLFKCDLQLKLENLQLFGDIYVRNCFSILLSNYFNQAKDLGKEFRQIGGFVLVINPMDIESQPMVTGSILTALHLKMKCIIYVGPGNLPLSQITRLYMCHARGAKIIFHKGDVSSCYTRAWQHAKDMSMVFLDCKFIPHFSLLGAATIAHEMMEDSPDRETIIIPLRLYSQGWSYVSGISIFYKIMKPEIKIIVVQMTDDLFGKDIEGKEFNRQSLFPDRLEIGWLALIHDQSDLTNVFDAFDSRNQGKFSDKDLEALLISIGGDPTRNKSMCPKSSLSQTEFVHEVITEITNGLEQLEEKFSYFLPQFKLDNLINHKIIDQLVTATEDQASIAFIKCLEYTHTLTNGKGSIALGGLMSGNIHLRPDEKVLVMLSGGYVDVIDFQTILNYGLDITGQSFEIELDLPDNTTSLNKVLNVIGENKVSVMEVLMDRSCETLKQYHVRTSIQCHSRNFEQQFKIFDVIKSLGFKYSLRKSAILNKEESGFLSPPMIKPSTNLSISQSINIGSSVTSLPSFPNTLNSSSSNAFNRFGNGNGSSSNTTSPSPPPQLPPQLQYKISPKPYHQQKRNIGDITVQSIREAHNRIKHIMTQPPIYHSTTYSKICGCKVTLMLENTQKTGSFKIRGSSNMVLRALEGAMVNTDERPVGLVAASAGNHAQGVALISAKVGLPCTIVCPEYAPDSKLSSTRQYGAEVIKKGKSLEEAVKLADEICKERNWTLVRPYNDVDVIEGQGTMGCDIYDKVPDVDTVVVNVGGGGMIAGIALFLKRINPNIRIIGVQSANVSPLSEFKQTNQFRYIEPAVLSLADGTNVKMPGGVHTQVLHDMVDEYVTVSENEIASTIVHLLYNSRTVSEGAGCLGLAALMHKKIKVRKDERVCVIICGGNIDMSTLRQVYEYGLRSLGRSFTIHLTTWDYPGTLSKIIGLAARAELKVREIRHIRGGGNINWNEVIISLSFYSNSFNHQNFFLSLLAQEGLFPKIVGRKYIKDNEIVYKIFDKSVDKKNKELKDTFSERQQLFLEQYGKQANVSLESKMN</sequence>
<name>Q86AP7_DICDI</name>
<evidence type="ECO:0000256" key="3">
    <source>
        <dbReference type="ARBA" id="ARBA00022898"/>
    </source>
</evidence>
<dbReference type="FunCoup" id="Q86AP7">
    <property type="interactions" value="132"/>
</dbReference>
<dbReference type="PROSITE" id="PS50222">
    <property type="entry name" value="EF_HAND_2"/>
    <property type="match status" value="1"/>
</dbReference>
<dbReference type="PANTHER" id="PTHR48078">
    <property type="entry name" value="THREONINE DEHYDRATASE, MITOCHONDRIAL-RELATED"/>
    <property type="match status" value="1"/>
</dbReference>
<dbReference type="InParanoid" id="Q86AP7"/>
<evidence type="ECO:0000256" key="4">
    <source>
        <dbReference type="ARBA" id="ARBA00023239"/>
    </source>
</evidence>
<dbReference type="dictyBase" id="DDB_G0277245"/>
<organism evidence="7 8">
    <name type="scientific">Dictyostelium discoideum</name>
    <name type="common">Social amoeba</name>
    <dbReference type="NCBI Taxonomy" id="44689"/>
    <lineage>
        <taxon>Eukaryota</taxon>
        <taxon>Amoebozoa</taxon>
        <taxon>Evosea</taxon>
        <taxon>Eumycetozoa</taxon>
        <taxon>Dictyostelia</taxon>
        <taxon>Dictyosteliales</taxon>
        <taxon>Dictyosteliaceae</taxon>
        <taxon>Dictyostelium</taxon>
    </lineage>
</organism>
<feature type="compositionally biased region" description="Basic and acidic residues" evidence="5">
    <location>
        <begin position="1"/>
        <end position="10"/>
    </location>
</feature>
<dbReference type="Gene3D" id="3.40.50.1100">
    <property type="match status" value="3"/>
</dbReference>
<feature type="compositionally biased region" description="Low complexity" evidence="5">
    <location>
        <begin position="663"/>
        <end position="682"/>
    </location>
</feature>
<feature type="compositionally biased region" description="Low complexity" evidence="5">
    <location>
        <begin position="11"/>
        <end position="33"/>
    </location>
</feature>
<evidence type="ECO:0000259" key="6">
    <source>
        <dbReference type="PROSITE" id="PS50222"/>
    </source>
</evidence>
<comment type="caution">
    <text evidence="7">The sequence shown here is derived from an EMBL/GenBank/DDBJ whole genome shotgun (WGS) entry which is preliminary data.</text>
</comment>
<dbReference type="InterPro" id="IPR001926">
    <property type="entry name" value="TrpB-like_PALP"/>
</dbReference>
<dbReference type="SUPFAM" id="SSF53686">
    <property type="entry name" value="Tryptophan synthase beta subunit-like PLP-dependent enzymes"/>
    <property type="match status" value="2"/>
</dbReference>
<dbReference type="Proteomes" id="UP000002195">
    <property type="component" value="Unassembled WGS sequence"/>
</dbReference>
<evidence type="ECO:0000256" key="5">
    <source>
        <dbReference type="SAM" id="MobiDB-lite"/>
    </source>
</evidence>
<dbReference type="SMR" id="Q86AP7"/>
<dbReference type="EMBL" id="AAFI02000019">
    <property type="protein sequence ID" value="EAL68808.1"/>
    <property type="molecule type" value="Genomic_DNA"/>
</dbReference>